<feature type="compositionally biased region" description="Low complexity" evidence="1">
    <location>
        <begin position="433"/>
        <end position="443"/>
    </location>
</feature>
<proteinExistence type="predicted"/>
<dbReference type="Proteomes" id="UP001530293">
    <property type="component" value="Unassembled WGS sequence"/>
</dbReference>
<accession>A0ABD3MHK2</accession>
<sequence>MGNQIGITAAPTSSSSPPRSASPSAASGTPTSYSASSFASSPSSLLSTNSASQIIGREKDEELVPSAEVVEMSSTATAAAPTATTTTSATNATQAATTTSTISNERRLRNTPADRYYEQHQKIPLPTILHDNLERLMQSMEAMPDMNNSNGEGVAAELDIAALSIGNGHVHPQNNINSKITTNKDDIQRSKRVLVIGDVHGCITELHNLVEKATTQHNSGIPFAAIVIVGDLCNKGPHSTAVIRHVRTQPNWFSIRGNNEDRALTYALTKWEENDTSIKQKYKWIAYGDDPLSDEDVEWMANLPYTITIPKTMFDDYYVDDDDDNHADDNEVEDHGEETNLDCRSSGITNDNAGTDTATITTSPKRERQRRQRLHDDDILIVHAGLDSRIPNLENQDINTMINIRDVQLRNDNATTTTNDDGENNTNGEDENGGSNDNNINSNEQDHGEKKKQESESEEETTKKDRTPWAKLWRGPQLAIFGHDARRGLQTEEYAIGLDSGCCYGRELTGIILPEGEYVSVEATKVHCPFKKKKK</sequence>
<feature type="region of interest" description="Disordered" evidence="1">
    <location>
        <begin position="74"/>
        <end position="110"/>
    </location>
</feature>
<feature type="compositionally biased region" description="Low complexity" evidence="1">
    <location>
        <begin position="8"/>
        <end position="49"/>
    </location>
</feature>
<dbReference type="Gene3D" id="3.60.21.10">
    <property type="match status" value="1"/>
</dbReference>
<dbReference type="PANTHER" id="PTHR42850:SF4">
    <property type="entry name" value="ZINC-DEPENDENT ENDOPOLYPHOSPHATASE"/>
    <property type="match status" value="1"/>
</dbReference>
<keyword evidence="4" id="KW-1185">Reference proteome</keyword>
<feature type="compositionally biased region" description="Acidic residues" evidence="1">
    <location>
        <begin position="420"/>
        <end position="432"/>
    </location>
</feature>
<evidence type="ECO:0000313" key="3">
    <source>
        <dbReference type="EMBL" id="KAL3763398.1"/>
    </source>
</evidence>
<evidence type="ECO:0000256" key="1">
    <source>
        <dbReference type="SAM" id="MobiDB-lite"/>
    </source>
</evidence>
<feature type="compositionally biased region" description="Basic and acidic residues" evidence="1">
    <location>
        <begin position="444"/>
        <end position="468"/>
    </location>
</feature>
<feature type="compositionally biased region" description="Acidic residues" evidence="1">
    <location>
        <begin position="320"/>
        <end position="340"/>
    </location>
</feature>
<evidence type="ECO:0000259" key="2">
    <source>
        <dbReference type="Pfam" id="PF00149"/>
    </source>
</evidence>
<dbReference type="InterPro" id="IPR029052">
    <property type="entry name" value="Metallo-depent_PP-like"/>
</dbReference>
<feature type="compositionally biased region" description="Low complexity" evidence="1">
    <location>
        <begin position="74"/>
        <end position="101"/>
    </location>
</feature>
<evidence type="ECO:0000313" key="4">
    <source>
        <dbReference type="Proteomes" id="UP001530293"/>
    </source>
</evidence>
<dbReference type="CDD" id="cd00144">
    <property type="entry name" value="MPP_PPP_family"/>
    <property type="match status" value="1"/>
</dbReference>
<protein>
    <recommendedName>
        <fullName evidence="2">Calcineurin-like phosphoesterase domain-containing protein</fullName>
    </recommendedName>
</protein>
<dbReference type="InterPro" id="IPR004843">
    <property type="entry name" value="Calcineurin-like_PHP"/>
</dbReference>
<feature type="region of interest" description="Disordered" evidence="1">
    <location>
        <begin position="1"/>
        <end position="49"/>
    </location>
</feature>
<dbReference type="SUPFAM" id="SSF56300">
    <property type="entry name" value="Metallo-dependent phosphatases"/>
    <property type="match status" value="1"/>
</dbReference>
<feature type="domain" description="Calcineurin-like phosphoesterase" evidence="2">
    <location>
        <begin position="192"/>
        <end position="330"/>
    </location>
</feature>
<organism evidence="3 4">
    <name type="scientific">Discostella pseudostelligera</name>
    <dbReference type="NCBI Taxonomy" id="259834"/>
    <lineage>
        <taxon>Eukaryota</taxon>
        <taxon>Sar</taxon>
        <taxon>Stramenopiles</taxon>
        <taxon>Ochrophyta</taxon>
        <taxon>Bacillariophyta</taxon>
        <taxon>Coscinodiscophyceae</taxon>
        <taxon>Thalassiosirophycidae</taxon>
        <taxon>Stephanodiscales</taxon>
        <taxon>Stephanodiscaceae</taxon>
        <taxon>Discostella</taxon>
    </lineage>
</organism>
<reference evidence="3 4" key="1">
    <citation type="submission" date="2024-10" db="EMBL/GenBank/DDBJ databases">
        <title>Updated reference genomes for cyclostephanoid diatoms.</title>
        <authorList>
            <person name="Roberts W.R."/>
            <person name="Alverson A.J."/>
        </authorList>
    </citation>
    <scope>NUCLEOTIDE SEQUENCE [LARGE SCALE GENOMIC DNA]</scope>
    <source>
        <strain evidence="3 4">AJA232-27</strain>
    </source>
</reference>
<feature type="region of interest" description="Disordered" evidence="1">
    <location>
        <begin position="413"/>
        <end position="469"/>
    </location>
</feature>
<feature type="compositionally biased region" description="Polar residues" evidence="1">
    <location>
        <begin position="342"/>
        <end position="363"/>
    </location>
</feature>
<dbReference type="InterPro" id="IPR050126">
    <property type="entry name" value="Ap4A_hydrolase"/>
</dbReference>
<gene>
    <name evidence="3" type="ORF">ACHAWU_001971</name>
</gene>
<dbReference type="AlphaFoldDB" id="A0ABD3MHK2"/>
<feature type="region of interest" description="Disordered" evidence="1">
    <location>
        <begin position="320"/>
        <end position="374"/>
    </location>
</feature>
<dbReference type="Pfam" id="PF00149">
    <property type="entry name" value="Metallophos"/>
    <property type="match status" value="1"/>
</dbReference>
<dbReference type="EMBL" id="JALLBG020000123">
    <property type="protein sequence ID" value="KAL3763398.1"/>
    <property type="molecule type" value="Genomic_DNA"/>
</dbReference>
<dbReference type="PANTHER" id="PTHR42850">
    <property type="entry name" value="METALLOPHOSPHOESTERASE"/>
    <property type="match status" value="1"/>
</dbReference>
<comment type="caution">
    <text evidence="3">The sequence shown here is derived from an EMBL/GenBank/DDBJ whole genome shotgun (WGS) entry which is preliminary data.</text>
</comment>
<name>A0ABD3MHK2_9STRA</name>